<protein>
    <submittedName>
        <fullName evidence="4">Putative AAA-AATPase</fullName>
    </submittedName>
</protein>
<evidence type="ECO:0000256" key="2">
    <source>
        <dbReference type="SAM" id="Phobius"/>
    </source>
</evidence>
<evidence type="ECO:0000313" key="4">
    <source>
        <dbReference type="EMBL" id="QPX76892.1"/>
    </source>
</evidence>
<dbReference type="Pfam" id="PF00004">
    <property type="entry name" value="AAA"/>
    <property type="match status" value="1"/>
</dbReference>
<dbReference type="SUPFAM" id="SSF52540">
    <property type="entry name" value="P-loop containing nucleoside triphosphate hydrolases"/>
    <property type="match status" value="1"/>
</dbReference>
<dbReference type="GO" id="GO:0016887">
    <property type="term" value="F:ATP hydrolysis activity"/>
    <property type="evidence" value="ECO:0007669"/>
    <property type="project" value="InterPro"/>
</dbReference>
<sequence>MLESIMTVLEKFNHIAKDNMLLSVLFGGSGVMLITAVVKGLPSKLFNFFLHHLTTRINMETIFNYTHFSNFEEWFSSSKWVRYVRSVQPSVTGNGKQSAGMGTHWFFYKCRPVKFTKKMVQSNGRNDGSMDMEFRFFTRNHALIDQFFAEISRSPDRNTHTYISEQGAGASVKIPSRDLDTVVIDAETKTKIITTIDNFRKNRQWYYDRGIPYKLVILLHGLPGTGKTSLIRSIAGYLKMDIMVFDPRRDPYNIGANLRGLWPGYIGVIEDINAKPMSKDLAIEREPDPFSPVNSPASNKPPINEVDMKSMLNALDGPVPLDDKIIFITSNHVEELDPTFIRPGRIDLSIEIKPLTYREVNEFSILNYGRGISDDESYGTITGAALQQIMLDNIGDFDGFYKTLKTKLSEEVA</sequence>
<evidence type="ECO:0000256" key="1">
    <source>
        <dbReference type="ARBA" id="ARBA00007448"/>
    </source>
</evidence>
<organism evidence="4 5">
    <name type="scientific">Serratia phage vB_SmaM_Yaphecito</name>
    <dbReference type="NCBI Taxonomy" id="2777368"/>
    <lineage>
        <taxon>Viruses</taxon>
        <taxon>Duplodnaviria</taxon>
        <taxon>Heunggongvirae</taxon>
        <taxon>Uroviricota</taxon>
        <taxon>Caudoviricetes</taxon>
        <taxon>Chimalliviridae</taxon>
        <taxon>Moabitevirus</taxon>
        <taxon>Moabitevirus moabite</taxon>
    </lineage>
</organism>
<dbReference type="InterPro" id="IPR027417">
    <property type="entry name" value="P-loop_NTPase"/>
</dbReference>
<dbReference type="InterPro" id="IPR003959">
    <property type="entry name" value="ATPase_AAA_core"/>
</dbReference>
<dbReference type="Proteomes" id="UP000595230">
    <property type="component" value="Segment"/>
</dbReference>
<comment type="similarity">
    <text evidence="1">Belongs to the AAA ATPase family. BCS1 subfamily.</text>
</comment>
<reference evidence="4 5" key="1">
    <citation type="submission" date="2020-09" db="EMBL/GenBank/DDBJ databases">
        <authorList>
            <person name="Bustos Y."/>
            <person name="Adams S."/>
            <person name="Bishop E."/>
            <person name="Cobbley H."/>
            <person name="Haycock D."/>
            <person name="Hoopes M."/>
            <person name="Newey C."/>
            <person name="Thompson D."/>
            <person name="Carr E."/>
            <person name="Breakwell D.P."/>
            <person name="Grose J.H."/>
        </authorList>
    </citation>
    <scope>NUCLEOTIDE SEQUENCE [LARGE SCALE GENOMIC DNA]</scope>
</reference>
<dbReference type="InterPro" id="IPR003593">
    <property type="entry name" value="AAA+_ATPase"/>
</dbReference>
<dbReference type="GO" id="GO:0005524">
    <property type="term" value="F:ATP binding"/>
    <property type="evidence" value="ECO:0007669"/>
    <property type="project" value="InterPro"/>
</dbReference>
<evidence type="ECO:0000313" key="5">
    <source>
        <dbReference type="Proteomes" id="UP000595230"/>
    </source>
</evidence>
<keyword evidence="2" id="KW-1133">Transmembrane helix</keyword>
<name>A0A7T3NC38_9CAUD</name>
<dbReference type="SMART" id="SM00382">
    <property type="entry name" value="AAA"/>
    <property type="match status" value="1"/>
</dbReference>
<feature type="transmembrane region" description="Helical" evidence="2">
    <location>
        <begin position="20"/>
        <end position="38"/>
    </location>
</feature>
<dbReference type="PANTHER" id="PTHR23070">
    <property type="entry name" value="BCS1 AAA-TYPE ATPASE"/>
    <property type="match status" value="1"/>
</dbReference>
<dbReference type="InterPro" id="IPR050747">
    <property type="entry name" value="Mitochondrial_chaperone_BCS1"/>
</dbReference>
<dbReference type="EMBL" id="MW021758">
    <property type="protein sequence ID" value="QPX76892.1"/>
    <property type="molecule type" value="Genomic_DNA"/>
</dbReference>
<proteinExistence type="inferred from homology"/>
<accession>A0A7T3NC38</accession>
<feature type="domain" description="AAA+ ATPase" evidence="3">
    <location>
        <begin position="213"/>
        <end position="356"/>
    </location>
</feature>
<keyword evidence="2" id="KW-0812">Transmembrane</keyword>
<evidence type="ECO:0000259" key="3">
    <source>
        <dbReference type="SMART" id="SM00382"/>
    </source>
</evidence>
<keyword evidence="2" id="KW-0472">Membrane</keyword>
<dbReference type="Gene3D" id="3.40.50.300">
    <property type="entry name" value="P-loop containing nucleotide triphosphate hydrolases"/>
    <property type="match status" value="1"/>
</dbReference>